<keyword evidence="7" id="KW-1185">Reference proteome</keyword>
<dbReference type="PANTHER" id="PTHR30346:SF29">
    <property type="entry name" value="LYSR SUBSTRATE-BINDING"/>
    <property type="match status" value="1"/>
</dbReference>
<dbReference type="RefSeq" id="WP_013018360.1">
    <property type="nucleotide sequence ID" value="NC_013947.1"/>
</dbReference>
<protein>
    <submittedName>
        <fullName evidence="6">Transcriptional regulator, LysR family</fullName>
    </submittedName>
</protein>
<dbReference type="EMBL" id="CP001778">
    <property type="protein sequence ID" value="ADD42789.1"/>
    <property type="molecule type" value="Genomic_DNA"/>
</dbReference>
<dbReference type="InterPro" id="IPR036390">
    <property type="entry name" value="WH_DNA-bd_sf"/>
</dbReference>
<dbReference type="PANTHER" id="PTHR30346">
    <property type="entry name" value="TRANSCRIPTIONAL DUAL REGULATOR HCAR-RELATED"/>
    <property type="match status" value="1"/>
</dbReference>
<dbReference type="OrthoDB" id="3673085at2"/>
<proteinExistence type="inferred from homology"/>
<dbReference type="Pfam" id="PF00126">
    <property type="entry name" value="HTH_1"/>
    <property type="match status" value="1"/>
</dbReference>
<evidence type="ECO:0000256" key="4">
    <source>
        <dbReference type="ARBA" id="ARBA00023163"/>
    </source>
</evidence>
<keyword evidence="3" id="KW-0238">DNA-binding</keyword>
<accession>D3QAK6</accession>
<dbReference type="SUPFAM" id="SSF53850">
    <property type="entry name" value="Periplasmic binding protein-like II"/>
    <property type="match status" value="1"/>
</dbReference>
<dbReference type="GO" id="GO:0003677">
    <property type="term" value="F:DNA binding"/>
    <property type="evidence" value="ECO:0007669"/>
    <property type="project" value="UniProtKB-KW"/>
</dbReference>
<dbReference type="GO" id="GO:0032993">
    <property type="term" value="C:protein-DNA complex"/>
    <property type="evidence" value="ECO:0007669"/>
    <property type="project" value="TreeGrafter"/>
</dbReference>
<feature type="domain" description="HTH lysR-type" evidence="5">
    <location>
        <begin position="2"/>
        <end position="59"/>
    </location>
</feature>
<dbReference type="HOGENOM" id="CLU_039613_6_0_11"/>
<dbReference type="InterPro" id="IPR000847">
    <property type="entry name" value="LysR_HTH_N"/>
</dbReference>
<dbReference type="InterPro" id="IPR036388">
    <property type="entry name" value="WH-like_DNA-bd_sf"/>
</dbReference>
<keyword evidence="2" id="KW-0805">Transcription regulation</keyword>
<dbReference type="Proteomes" id="UP000000844">
    <property type="component" value="Chromosome"/>
</dbReference>
<dbReference type="FunFam" id="1.10.10.10:FF:000001">
    <property type="entry name" value="LysR family transcriptional regulator"/>
    <property type="match status" value="1"/>
</dbReference>
<dbReference type="SUPFAM" id="SSF46785">
    <property type="entry name" value="Winged helix' DNA-binding domain"/>
    <property type="match status" value="1"/>
</dbReference>
<evidence type="ECO:0000259" key="5">
    <source>
        <dbReference type="PROSITE" id="PS50931"/>
    </source>
</evidence>
<gene>
    <name evidence="6" type="ordered locus">Snas_3118</name>
</gene>
<evidence type="ECO:0000256" key="1">
    <source>
        <dbReference type="ARBA" id="ARBA00009437"/>
    </source>
</evidence>
<dbReference type="Gene3D" id="1.10.10.10">
    <property type="entry name" value="Winged helix-like DNA-binding domain superfamily/Winged helix DNA-binding domain"/>
    <property type="match status" value="1"/>
</dbReference>
<name>D3QAK6_STANL</name>
<dbReference type="PROSITE" id="PS50931">
    <property type="entry name" value="HTH_LYSR"/>
    <property type="match status" value="1"/>
</dbReference>
<evidence type="ECO:0000313" key="6">
    <source>
        <dbReference type="EMBL" id="ADD42789.1"/>
    </source>
</evidence>
<dbReference type="KEGG" id="sna:Snas_3118"/>
<dbReference type="AlphaFoldDB" id="D3QAK6"/>
<dbReference type="Gene3D" id="3.40.190.10">
    <property type="entry name" value="Periplasmic binding protein-like II"/>
    <property type="match status" value="2"/>
</dbReference>
<dbReference type="eggNOG" id="COG0583">
    <property type="taxonomic scope" value="Bacteria"/>
</dbReference>
<evidence type="ECO:0000256" key="3">
    <source>
        <dbReference type="ARBA" id="ARBA00023125"/>
    </source>
</evidence>
<dbReference type="Pfam" id="PF03466">
    <property type="entry name" value="LysR_substrate"/>
    <property type="match status" value="1"/>
</dbReference>
<dbReference type="InterPro" id="IPR005119">
    <property type="entry name" value="LysR_subst-bd"/>
</dbReference>
<organism evidence="6 7">
    <name type="scientific">Stackebrandtia nassauensis (strain DSM 44728 / CIP 108903 / NRRL B-16338 / NBRC 102104 / LLR-40K-21)</name>
    <dbReference type="NCBI Taxonomy" id="446470"/>
    <lineage>
        <taxon>Bacteria</taxon>
        <taxon>Bacillati</taxon>
        <taxon>Actinomycetota</taxon>
        <taxon>Actinomycetes</taxon>
        <taxon>Glycomycetales</taxon>
        <taxon>Glycomycetaceae</taxon>
        <taxon>Stackebrandtia</taxon>
    </lineage>
</organism>
<reference evidence="6 7" key="1">
    <citation type="journal article" date="2009" name="Stand. Genomic Sci.">
        <title>Complete genome sequence of Stackebrandtia nassauensis type strain (LLR-40K-21).</title>
        <authorList>
            <person name="Munk C."/>
            <person name="Lapidus A."/>
            <person name="Copeland A."/>
            <person name="Jando M."/>
            <person name="Mayilraj S."/>
            <person name="Glavina Del Rio T."/>
            <person name="Nolan M."/>
            <person name="Chen F."/>
            <person name="Lucas S."/>
            <person name="Tice H."/>
            <person name="Cheng J.F."/>
            <person name="Han C."/>
            <person name="Detter J.C."/>
            <person name="Bruce D."/>
            <person name="Goodwin L."/>
            <person name="Chain P."/>
            <person name="Pitluck S."/>
            <person name="Goker M."/>
            <person name="Ovchinikova G."/>
            <person name="Pati A."/>
            <person name="Ivanova N."/>
            <person name="Mavromatis K."/>
            <person name="Chen A."/>
            <person name="Palaniappan K."/>
            <person name="Land M."/>
            <person name="Hauser L."/>
            <person name="Chang Y.J."/>
            <person name="Jeffries C.D."/>
            <person name="Bristow J."/>
            <person name="Eisen J.A."/>
            <person name="Markowitz V."/>
            <person name="Hugenholtz P."/>
            <person name="Kyrpides N.C."/>
            <person name="Klenk H.P."/>
        </authorList>
    </citation>
    <scope>NUCLEOTIDE SEQUENCE [LARGE SCALE GENOMIC DNA]</scope>
    <source>
        <strain evidence="7">DSM 44728 / CIP 108903 / NRRL B-16338 / NBRC 102104 / LLR-40K-21</strain>
    </source>
</reference>
<dbReference type="STRING" id="446470.Snas_3118"/>
<comment type="similarity">
    <text evidence="1">Belongs to the LysR transcriptional regulatory family.</text>
</comment>
<sequence>MFDENRLRVFVAVAREGSVTAAAAKLHYAQPSVSHHLARLEEEIGAPLVSRLGRGIRLTEAGRLFAERAEEILGRIDAARTELASHAGLVNGHVRLAAFPTALAALVPSAAGAFADAYPGVDVDLTEAEPPQAIAALRRGEVDICLAFHYGATPPADWEALSVAPLFDEPVYLVTSPGSSPSGPRDELASYADRRWIAGCAQCRAHLLSACEASGFTPSVAFETDDYVAVQALVAQGMGVSTLPGLALRAHRDERVRLDLLPDDRRTVVALTYGAPVAAPARAFLDILETGPAETRQWPDSSLDTASAP</sequence>
<dbReference type="PRINTS" id="PR00039">
    <property type="entry name" value="HTHLYSR"/>
</dbReference>
<evidence type="ECO:0000313" key="7">
    <source>
        <dbReference type="Proteomes" id="UP000000844"/>
    </source>
</evidence>
<evidence type="ECO:0000256" key="2">
    <source>
        <dbReference type="ARBA" id="ARBA00023015"/>
    </source>
</evidence>
<dbReference type="GO" id="GO:0003700">
    <property type="term" value="F:DNA-binding transcription factor activity"/>
    <property type="evidence" value="ECO:0007669"/>
    <property type="project" value="InterPro"/>
</dbReference>
<keyword evidence="4" id="KW-0804">Transcription</keyword>
<dbReference type="CDD" id="cd08423">
    <property type="entry name" value="PBP2_LTTR_like_6"/>
    <property type="match status" value="1"/>
</dbReference>